<protein>
    <submittedName>
        <fullName evidence="1">Uncharacterized protein</fullName>
    </submittedName>
</protein>
<reference evidence="1" key="1">
    <citation type="submission" date="2014-11" db="EMBL/GenBank/DDBJ databases">
        <authorList>
            <person name="Amaro Gonzalez C."/>
        </authorList>
    </citation>
    <scope>NUCLEOTIDE SEQUENCE</scope>
</reference>
<accession>A0A0E9RE20</accession>
<proteinExistence type="predicted"/>
<sequence>MCNVLYFQMAVHFLLQKSSLLFYWTVRRRTVYSPFDYLQKNQQRQYIVNDHDVSFIIFI</sequence>
<dbReference type="EMBL" id="GBXM01081520">
    <property type="protein sequence ID" value="JAH27057.1"/>
    <property type="molecule type" value="Transcribed_RNA"/>
</dbReference>
<name>A0A0E9RE20_ANGAN</name>
<evidence type="ECO:0000313" key="1">
    <source>
        <dbReference type="EMBL" id="JAH27057.1"/>
    </source>
</evidence>
<organism evidence="1">
    <name type="scientific">Anguilla anguilla</name>
    <name type="common">European freshwater eel</name>
    <name type="synonym">Muraena anguilla</name>
    <dbReference type="NCBI Taxonomy" id="7936"/>
    <lineage>
        <taxon>Eukaryota</taxon>
        <taxon>Metazoa</taxon>
        <taxon>Chordata</taxon>
        <taxon>Craniata</taxon>
        <taxon>Vertebrata</taxon>
        <taxon>Euteleostomi</taxon>
        <taxon>Actinopterygii</taxon>
        <taxon>Neopterygii</taxon>
        <taxon>Teleostei</taxon>
        <taxon>Anguilliformes</taxon>
        <taxon>Anguillidae</taxon>
        <taxon>Anguilla</taxon>
    </lineage>
</organism>
<dbReference type="AlphaFoldDB" id="A0A0E9RE20"/>
<reference evidence="1" key="2">
    <citation type="journal article" date="2015" name="Fish Shellfish Immunol.">
        <title>Early steps in the European eel (Anguilla anguilla)-Vibrio vulnificus interaction in the gills: Role of the RtxA13 toxin.</title>
        <authorList>
            <person name="Callol A."/>
            <person name="Pajuelo D."/>
            <person name="Ebbesson L."/>
            <person name="Teles M."/>
            <person name="MacKenzie S."/>
            <person name="Amaro C."/>
        </authorList>
    </citation>
    <scope>NUCLEOTIDE SEQUENCE</scope>
</reference>